<dbReference type="EMBL" id="LN854557">
    <property type="protein sequence ID" value="CRL43820.1"/>
    <property type="molecule type" value="Genomic_DNA"/>
</dbReference>
<evidence type="ECO:0000313" key="2">
    <source>
        <dbReference type="Proteomes" id="UP000245838"/>
    </source>
</evidence>
<evidence type="ECO:0000313" key="1">
    <source>
        <dbReference type="EMBL" id="CRL43820.1"/>
    </source>
</evidence>
<dbReference type="RefSeq" id="WP_166506362.1">
    <property type="nucleotide sequence ID" value="NZ_LN854557.1"/>
</dbReference>
<reference evidence="1 2" key="1">
    <citation type="submission" date="2015-05" db="EMBL/GenBank/DDBJ databases">
        <authorList>
            <person name="Goodhead I."/>
        </authorList>
    </citation>
    <scope>NUCLEOTIDE SEQUENCE [LARGE SCALE GENOMIC DNA]</scope>
    <source>
        <strain evidence="2">morsitans</strain>
    </source>
</reference>
<gene>
    <name evidence="1" type="ORF">SGGMMB4_00486</name>
</gene>
<dbReference type="Proteomes" id="UP000245838">
    <property type="component" value="Chromosome sggmmb4_Chromosome"/>
</dbReference>
<proteinExistence type="predicted"/>
<protein>
    <submittedName>
        <fullName evidence="1">Uncharacterized protein</fullName>
    </submittedName>
</protein>
<sequence length="82" mass="8600">MRHAWLTGSGPVAAATEQALRLSPQTLIHHLDDVLGPTGIATPWLSLAAAAEQCQEDGAAQLIICHEAARRIWIGGVTPPGL</sequence>
<accession>A0A193QFX8</accession>
<organism evidence="1 2">
    <name type="scientific">Sodalis glossinidius (strain morsitans)</name>
    <dbReference type="NCBI Taxonomy" id="343509"/>
    <lineage>
        <taxon>Bacteria</taxon>
        <taxon>Pseudomonadati</taxon>
        <taxon>Pseudomonadota</taxon>
        <taxon>Gammaproteobacteria</taxon>
        <taxon>Enterobacterales</taxon>
        <taxon>Bruguierivoracaceae</taxon>
        <taxon>Sodalis</taxon>
    </lineage>
</organism>
<name>A0A193QFX8_SODGM</name>
<dbReference type="AlphaFoldDB" id="A0A193QFX8"/>